<comment type="caution">
    <text evidence="5">The sequence shown here is derived from an EMBL/GenBank/DDBJ whole genome shotgun (WGS) entry which is preliminary data.</text>
</comment>
<dbReference type="SUPFAM" id="SSF49899">
    <property type="entry name" value="Concanavalin A-like lectins/glucanases"/>
    <property type="match status" value="2"/>
</dbReference>
<dbReference type="PANTHER" id="PTHR25465:SF41">
    <property type="entry name" value="E3 UBIQUITIN-PROTEIN LIGASE RNF135"/>
    <property type="match status" value="1"/>
</dbReference>
<dbReference type="Gene3D" id="2.60.120.920">
    <property type="match status" value="2"/>
</dbReference>
<dbReference type="InterPro" id="IPR003879">
    <property type="entry name" value="Butyrophylin_SPRY"/>
</dbReference>
<dbReference type="GO" id="GO:0008270">
    <property type="term" value="F:zinc ion binding"/>
    <property type="evidence" value="ECO:0007669"/>
    <property type="project" value="UniProtKB-KW"/>
</dbReference>
<dbReference type="PANTHER" id="PTHR25465">
    <property type="entry name" value="B-BOX DOMAIN CONTAINING"/>
    <property type="match status" value="1"/>
</dbReference>
<dbReference type="InterPro" id="IPR043136">
    <property type="entry name" value="B30.2/SPRY_sf"/>
</dbReference>
<evidence type="ECO:0000256" key="1">
    <source>
        <dbReference type="ARBA" id="ARBA00022723"/>
    </source>
</evidence>
<evidence type="ECO:0000256" key="3">
    <source>
        <dbReference type="ARBA" id="ARBA00022833"/>
    </source>
</evidence>
<dbReference type="AlphaFoldDB" id="A0A9Q1JAC5"/>
<dbReference type="OrthoDB" id="426657at2759"/>
<keyword evidence="3" id="KW-0862">Zinc</keyword>
<protein>
    <recommendedName>
        <fullName evidence="4">B30.2/SPRY domain-containing protein</fullName>
    </recommendedName>
</protein>
<evidence type="ECO:0000313" key="6">
    <source>
        <dbReference type="Proteomes" id="UP001152622"/>
    </source>
</evidence>
<dbReference type="InterPro" id="IPR003877">
    <property type="entry name" value="SPRY_dom"/>
</dbReference>
<keyword evidence="6" id="KW-1185">Reference proteome</keyword>
<evidence type="ECO:0000259" key="4">
    <source>
        <dbReference type="PROSITE" id="PS50188"/>
    </source>
</evidence>
<dbReference type="InterPro" id="IPR013320">
    <property type="entry name" value="ConA-like_dom_sf"/>
</dbReference>
<keyword evidence="2" id="KW-0863">Zinc-finger</keyword>
<keyword evidence="1" id="KW-0479">Metal-binding</keyword>
<dbReference type="InterPro" id="IPR001870">
    <property type="entry name" value="B30.2/SPRY"/>
</dbReference>
<sequence>MKQTSIKAEVSKAKTELEGMFDLAKESVAEQHRELQELIDQNMQQAFLLIQAMKESMLQDMEQLVRVGEEYQEKSKHIQDIVEQLKRSQNTDYATIISISGDKTKMQYRVSADSNKSHKRKQRETTVNVLASQSFTEGSHYWEVNAKNIERWTVGVVEQGWVKKGVQQALGQDRLSWALQMDGDSLVALHNDDTIMIREAVIERLGIFLDFKKGRLQFFNVNSGSVLHTFVVGENITFDDSIPLPHLKISGGQDQDAIQSFSSLQQKPQRKQRETTVNVLASQSFTEGSHYWEVNAKNIERWTVGVVEQGWVKKGVQQALGQDRLSMGAADGWGFASGLCTTMTPS</sequence>
<dbReference type="Pfam" id="PF00622">
    <property type="entry name" value="SPRY"/>
    <property type="match status" value="1"/>
</dbReference>
<gene>
    <name evidence="5" type="ORF">SKAU_G00057000</name>
</gene>
<dbReference type="InterPro" id="IPR051051">
    <property type="entry name" value="E3_ubiq-ligase_TRIM/RNF"/>
</dbReference>
<accession>A0A9Q1JAC5</accession>
<proteinExistence type="predicted"/>
<name>A0A9Q1JAC5_SYNKA</name>
<feature type="domain" description="B30.2/SPRY" evidence="4">
    <location>
        <begin position="65"/>
        <end position="266"/>
    </location>
</feature>
<reference evidence="5" key="1">
    <citation type="journal article" date="2023" name="Science">
        <title>Genome structures resolve the early diversification of teleost fishes.</title>
        <authorList>
            <person name="Parey E."/>
            <person name="Louis A."/>
            <person name="Montfort J."/>
            <person name="Bouchez O."/>
            <person name="Roques C."/>
            <person name="Iampietro C."/>
            <person name="Lluch J."/>
            <person name="Castinel A."/>
            <person name="Donnadieu C."/>
            <person name="Desvignes T."/>
            <person name="Floi Bucao C."/>
            <person name="Jouanno E."/>
            <person name="Wen M."/>
            <person name="Mejri S."/>
            <person name="Dirks R."/>
            <person name="Jansen H."/>
            <person name="Henkel C."/>
            <person name="Chen W.J."/>
            <person name="Zahm M."/>
            <person name="Cabau C."/>
            <person name="Klopp C."/>
            <person name="Thompson A.W."/>
            <person name="Robinson-Rechavi M."/>
            <person name="Braasch I."/>
            <person name="Lecointre G."/>
            <person name="Bobe J."/>
            <person name="Postlethwait J.H."/>
            <person name="Berthelot C."/>
            <person name="Roest Crollius H."/>
            <person name="Guiguen Y."/>
        </authorList>
    </citation>
    <scope>NUCLEOTIDE SEQUENCE</scope>
    <source>
        <strain evidence="5">WJC10195</strain>
    </source>
</reference>
<dbReference type="Proteomes" id="UP001152622">
    <property type="component" value="Chromosome 2"/>
</dbReference>
<evidence type="ECO:0000256" key="2">
    <source>
        <dbReference type="ARBA" id="ARBA00022771"/>
    </source>
</evidence>
<dbReference type="PROSITE" id="PS50188">
    <property type="entry name" value="B302_SPRY"/>
    <property type="match status" value="1"/>
</dbReference>
<organism evidence="5 6">
    <name type="scientific">Synaphobranchus kaupii</name>
    <name type="common">Kaup's arrowtooth eel</name>
    <dbReference type="NCBI Taxonomy" id="118154"/>
    <lineage>
        <taxon>Eukaryota</taxon>
        <taxon>Metazoa</taxon>
        <taxon>Chordata</taxon>
        <taxon>Craniata</taxon>
        <taxon>Vertebrata</taxon>
        <taxon>Euteleostomi</taxon>
        <taxon>Actinopterygii</taxon>
        <taxon>Neopterygii</taxon>
        <taxon>Teleostei</taxon>
        <taxon>Anguilliformes</taxon>
        <taxon>Synaphobranchidae</taxon>
        <taxon>Synaphobranchus</taxon>
    </lineage>
</organism>
<dbReference type="EMBL" id="JAINUF010000002">
    <property type="protein sequence ID" value="KAJ8375120.1"/>
    <property type="molecule type" value="Genomic_DNA"/>
</dbReference>
<dbReference type="PRINTS" id="PR01407">
    <property type="entry name" value="BUTYPHLNCDUF"/>
</dbReference>
<evidence type="ECO:0000313" key="5">
    <source>
        <dbReference type="EMBL" id="KAJ8375120.1"/>
    </source>
</evidence>